<proteinExistence type="predicted"/>
<comment type="caution">
    <text evidence="1">The sequence shown here is derived from an EMBL/GenBank/DDBJ whole genome shotgun (WGS) entry which is preliminary data.</text>
</comment>
<gene>
    <name evidence="1" type="ORF">HF086_004242</name>
</gene>
<accession>A0A922SNL4</accession>
<name>A0A922SNL4_SPOEX</name>
<reference evidence="1" key="1">
    <citation type="journal article" date="2021" name="G3 (Bethesda)">
        <title>Genome and transcriptome analysis of the beet armyworm Spodoptera exigua reveals targets for pest control. .</title>
        <authorList>
            <person name="Simon S."/>
            <person name="Breeschoten T."/>
            <person name="Jansen H.J."/>
            <person name="Dirks R.P."/>
            <person name="Schranz M.E."/>
            <person name="Ros V.I.D."/>
        </authorList>
    </citation>
    <scope>NUCLEOTIDE SEQUENCE</scope>
    <source>
        <strain evidence="1">TB_SE_WUR_2020</strain>
    </source>
</reference>
<sequence length="74" mass="8395">MMEHPGGFASSPWAAMLGHGMHGMMQHEYSHAHAHASMPMDLHVPQPFPYYRIENSNWMETQPFCQAMGSHVTI</sequence>
<organism evidence="1 2">
    <name type="scientific">Spodoptera exigua</name>
    <name type="common">Beet armyworm</name>
    <name type="synonym">Noctua fulgens</name>
    <dbReference type="NCBI Taxonomy" id="7107"/>
    <lineage>
        <taxon>Eukaryota</taxon>
        <taxon>Metazoa</taxon>
        <taxon>Ecdysozoa</taxon>
        <taxon>Arthropoda</taxon>
        <taxon>Hexapoda</taxon>
        <taxon>Insecta</taxon>
        <taxon>Pterygota</taxon>
        <taxon>Neoptera</taxon>
        <taxon>Endopterygota</taxon>
        <taxon>Lepidoptera</taxon>
        <taxon>Glossata</taxon>
        <taxon>Ditrysia</taxon>
        <taxon>Noctuoidea</taxon>
        <taxon>Noctuidae</taxon>
        <taxon>Amphipyrinae</taxon>
        <taxon>Spodoptera</taxon>
    </lineage>
</organism>
<evidence type="ECO:0000313" key="2">
    <source>
        <dbReference type="Proteomes" id="UP000814243"/>
    </source>
</evidence>
<dbReference type="Proteomes" id="UP000814243">
    <property type="component" value="Unassembled WGS sequence"/>
</dbReference>
<dbReference type="AlphaFoldDB" id="A0A922SNL4"/>
<evidence type="ECO:0000313" key="1">
    <source>
        <dbReference type="EMBL" id="KAH9643981.1"/>
    </source>
</evidence>
<dbReference type="EMBL" id="JACEFF010000104">
    <property type="protein sequence ID" value="KAH9643981.1"/>
    <property type="molecule type" value="Genomic_DNA"/>
</dbReference>
<protein>
    <submittedName>
        <fullName evidence="1">Uncharacterized protein</fullName>
    </submittedName>
</protein>